<dbReference type="InterPro" id="IPR036318">
    <property type="entry name" value="FAD-bd_PCMH-like_sf"/>
</dbReference>
<feature type="chain" id="PRO_5013332785" evidence="6">
    <location>
        <begin position="25"/>
        <end position="504"/>
    </location>
</feature>
<gene>
    <name evidence="8" type="ORF">AMATHDRAFT_10083</name>
</gene>
<dbReference type="EMBL" id="KZ302583">
    <property type="protein sequence ID" value="PFH45068.1"/>
    <property type="molecule type" value="Genomic_DNA"/>
</dbReference>
<sequence length="504" mass="55458">MKRLSYNLIVTSLLTLFSPDPTWGQYGGDFQSSLDALNVGAVFHDDPTYANITTPYNLRYHFSPISVAFPRSPQDVSNIVKVGVQFNKTIVPRGGGHSYISNGLGGADNVLIIDMSNFKNVTLHKDNTATIESGNRLGDIALGLFQQGGRALPHGSCPYVGIGGHASFGGFGFTSRMWGLTLDTIQSIDLVLANGTIATASQTQNSDLFWAMRGAGSSFAITTSINVKTFPAPPSGIIFTYTWILDPANATHFISSFQDFVRTNDTLPPPLGGEFVLMRGPSSGMLNVQLFGGWWGEPDKLDATLEPYMSRLPKPESAVVQRGNYIDSLEARAGNVTLNTTAPDVMDTFYVKSLMTPEDSPLSDKALNAFLGYLANEGAKSEVGWFVEVELYGGKNSKINEVPLDDTAFAHRKTLWTIQMYAYSMSRKPPFPDSGFGFVDGMLNSIVDNSPKEVYYGAYPNYIDDRLKDYEHLYFGSHYKRLQELKSKYDPRNTFKFPTSIKPL</sequence>
<dbReference type="InterPro" id="IPR012951">
    <property type="entry name" value="BBE"/>
</dbReference>
<name>A0A2A9N6Z4_9AGAR</name>
<evidence type="ECO:0000313" key="8">
    <source>
        <dbReference type="EMBL" id="PFH45068.1"/>
    </source>
</evidence>
<dbReference type="GO" id="GO:0016491">
    <property type="term" value="F:oxidoreductase activity"/>
    <property type="evidence" value="ECO:0007669"/>
    <property type="project" value="UniProtKB-KW"/>
</dbReference>
<evidence type="ECO:0000256" key="6">
    <source>
        <dbReference type="SAM" id="SignalP"/>
    </source>
</evidence>
<dbReference type="Pfam" id="PF08031">
    <property type="entry name" value="BBE"/>
    <property type="match status" value="1"/>
</dbReference>
<dbReference type="InterPro" id="IPR016166">
    <property type="entry name" value="FAD-bd_PCMH"/>
</dbReference>
<keyword evidence="6" id="KW-0732">Signal</keyword>
<dbReference type="InterPro" id="IPR006093">
    <property type="entry name" value="Oxy_OxRdtase_FAD_BS"/>
</dbReference>
<dbReference type="PANTHER" id="PTHR42973:SF39">
    <property type="entry name" value="FAD-BINDING PCMH-TYPE DOMAIN-CONTAINING PROTEIN"/>
    <property type="match status" value="1"/>
</dbReference>
<comment type="cofactor">
    <cofactor evidence="1">
        <name>FAD</name>
        <dbReference type="ChEBI" id="CHEBI:57692"/>
    </cofactor>
</comment>
<evidence type="ECO:0000259" key="7">
    <source>
        <dbReference type="PROSITE" id="PS51387"/>
    </source>
</evidence>
<reference evidence="8 9" key="1">
    <citation type="submission" date="2014-02" db="EMBL/GenBank/DDBJ databases">
        <title>Transposable element dynamics among asymbiotic and ectomycorrhizal Amanita fungi.</title>
        <authorList>
            <consortium name="DOE Joint Genome Institute"/>
            <person name="Hess J."/>
            <person name="Skrede I."/>
            <person name="Wolfe B."/>
            <person name="LaButti K."/>
            <person name="Ohm R.A."/>
            <person name="Grigoriev I.V."/>
            <person name="Pringle A."/>
        </authorList>
    </citation>
    <scope>NUCLEOTIDE SEQUENCE [LARGE SCALE GENOMIC DNA]</scope>
    <source>
        <strain evidence="8 9">SKay4041</strain>
    </source>
</reference>
<evidence type="ECO:0000256" key="1">
    <source>
        <dbReference type="ARBA" id="ARBA00001974"/>
    </source>
</evidence>
<proteinExistence type="inferred from homology"/>
<evidence type="ECO:0000256" key="5">
    <source>
        <dbReference type="ARBA" id="ARBA00023002"/>
    </source>
</evidence>
<dbReference type="OrthoDB" id="407275at2759"/>
<dbReference type="Proteomes" id="UP000242287">
    <property type="component" value="Unassembled WGS sequence"/>
</dbReference>
<dbReference type="AlphaFoldDB" id="A0A2A9N6Z4"/>
<evidence type="ECO:0000256" key="3">
    <source>
        <dbReference type="ARBA" id="ARBA00022630"/>
    </source>
</evidence>
<dbReference type="GO" id="GO:0071949">
    <property type="term" value="F:FAD binding"/>
    <property type="evidence" value="ECO:0007669"/>
    <property type="project" value="InterPro"/>
</dbReference>
<keyword evidence="5" id="KW-0560">Oxidoreductase</keyword>
<feature type="domain" description="FAD-binding PCMH-type" evidence="7">
    <location>
        <begin position="60"/>
        <end position="232"/>
    </location>
</feature>
<dbReference type="Gene3D" id="3.40.462.20">
    <property type="match status" value="1"/>
</dbReference>
<dbReference type="SUPFAM" id="SSF56176">
    <property type="entry name" value="FAD-binding/transporter-associated domain-like"/>
    <property type="match status" value="1"/>
</dbReference>
<keyword evidence="3" id="KW-0285">Flavoprotein</keyword>
<dbReference type="PROSITE" id="PS51387">
    <property type="entry name" value="FAD_PCMH"/>
    <property type="match status" value="1"/>
</dbReference>
<keyword evidence="4" id="KW-0274">FAD</keyword>
<organism evidence="8 9">
    <name type="scientific">Amanita thiersii Skay4041</name>
    <dbReference type="NCBI Taxonomy" id="703135"/>
    <lineage>
        <taxon>Eukaryota</taxon>
        <taxon>Fungi</taxon>
        <taxon>Dikarya</taxon>
        <taxon>Basidiomycota</taxon>
        <taxon>Agaricomycotina</taxon>
        <taxon>Agaricomycetes</taxon>
        <taxon>Agaricomycetidae</taxon>
        <taxon>Agaricales</taxon>
        <taxon>Pluteineae</taxon>
        <taxon>Amanitaceae</taxon>
        <taxon>Amanita</taxon>
    </lineage>
</organism>
<evidence type="ECO:0000313" key="9">
    <source>
        <dbReference type="Proteomes" id="UP000242287"/>
    </source>
</evidence>
<dbReference type="InterPro" id="IPR016169">
    <property type="entry name" value="FAD-bd_PCMH_sub2"/>
</dbReference>
<evidence type="ECO:0000256" key="2">
    <source>
        <dbReference type="ARBA" id="ARBA00005466"/>
    </source>
</evidence>
<dbReference type="InterPro" id="IPR006094">
    <property type="entry name" value="Oxid_FAD_bind_N"/>
</dbReference>
<keyword evidence="9" id="KW-1185">Reference proteome</keyword>
<protein>
    <submittedName>
        <fullName evidence="8">Glucooligosaccharide oxidase</fullName>
    </submittedName>
</protein>
<dbReference type="PANTHER" id="PTHR42973">
    <property type="entry name" value="BINDING OXIDOREDUCTASE, PUTATIVE (AFU_ORTHOLOGUE AFUA_1G17690)-RELATED"/>
    <property type="match status" value="1"/>
</dbReference>
<comment type="similarity">
    <text evidence="2">Belongs to the oxygen-dependent FAD-linked oxidoreductase family.</text>
</comment>
<feature type="signal peptide" evidence="6">
    <location>
        <begin position="1"/>
        <end position="24"/>
    </location>
</feature>
<dbReference type="InterPro" id="IPR050416">
    <property type="entry name" value="FAD-linked_Oxidoreductase"/>
</dbReference>
<dbReference type="Gene3D" id="3.30.465.10">
    <property type="match status" value="1"/>
</dbReference>
<dbReference type="STRING" id="703135.A0A2A9N6Z4"/>
<accession>A0A2A9N6Z4</accession>
<dbReference type="PROSITE" id="PS00862">
    <property type="entry name" value="OX2_COVAL_FAD"/>
    <property type="match status" value="1"/>
</dbReference>
<dbReference type="Pfam" id="PF01565">
    <property type="entry name" value="FAD_binding_4"/>
    <property type="match status" value="1"/>
</dbReference>
<evidence type="ECO:0000256" key="4">
    <source>
        <dbReference type="ARBA" id="ARBA00022827"/>
    </source>
</evidence>